<feature type="region of interest" description="Disordered" evidence="1">
    <location>
        <begin position="1"/>
        <end position="101"/>
    </location>
</feature>
<feature type="non-terminal residue" evidence="2">
    <location>
        <position position="1"/>
    </location>
</feature>
<evidence type="ECO:0000313" key="2">
    <source>
        <dbReference type="EMBL" id="CAF4110347.1"/>
    </source>
</evidence>
<protein>
    <submittedName>
        <fullName evidence="2">Uncharacterized protein</fullName>
    </submittedName>
</protein>
<feature type="compositionally biased region" description="Low complexity" evidence="1">
    <location>
        <begin position="66"/>
        <end position="76"/>
    </location>
</feature>
<reference evidence="2" key="1">
    <citation type="submission" date="2021-02" db="EMBL/GenBank/DDBJ databases">
        <authorList>
            <person name="Nowell W R."/>
        </authorList>
    </citation>
    <scope>NUCLEOTIDE SEQUENCE</scope>
</reference>
<feature type="compositionally biased region" description="Pro residues" evidence="1">
    <location>
        <begin position="54"/>
        <end position="65"/>
    </location>
</feature>
<dbReference type="EMBL" id="CAJOAY010005519">
    <property type="protein sequence ID" value="CAF4110347.1"/>
    <property type="molecule type" value="Genomic_DNA"/>
</dbReference>
<gene>
    <name evidence="2" type="ORF">OKA104_LOCUS36171</name>
</gene>
<evidence type="ECO:0000256" key="1">
    <source>
        <dbReference type="SAM" id="MobiDB-lite"/>
    </source>
</evidence>
<dbReference type="Proteomes" id="UP000663881">
    <property type="component" value="Unassembled WGS sequence"/>
</dbReference>
<feature type="region of interest" description="Disordered" evidence="1">
    <location>
        <begin position="251"/>
        <end position="306"/>
    </location>
</feature>
<name>A0A819VJ88_9BILA</name>
<dbReference type="AlphaFoldDB" id="A0A819VJ88"/>
<comment type="caution">
    <text evidence="2">The sequence shown here is derived from an EMBL/GenBank/DDBJ whole genome shotgun (WGS) entry which is preliminary data.</text>
</comment>
<evidence type="ECO:0000313" key="3">
    <source>
        <dbReference type="Proteomes" id="UP000663881"/>
    </source>
</evidence>
<organism evidence="2 3">
    <name type="scientific">Adineta steineri</name>
    <dbReference type="NCBI Taxonomy" id="433720"/>
    <lineage>
        <taxon>Eukaryota</taxon>
        <taxon>Metazoa</taxon>
        <taxon>Spiralia</taxon>
        <taxon>Gnathifera</taxon>
        <taxon>Rotifera</taxon>
        <taxon>Eurotatoria</taxon>
        <taxon>Bdelloidea</taxon>
        <taxon>Adinetida</taxon>
        <taxon>Adinetidae</taxon>
        <taxon>Adineta</taxon>
    </lineage>
</organism>
<sequence>LSRRSSSGGPTGSGGGKNNKIPKPFPVITPQSYLPGSPGASGAFYPGGANQPSGIPPTMYPPPPSNQSQPPILNPNYGSGYPPQYNGPMPYPNRNPMPPRPPFQKTRFASLPRRRPPEHAHHRYRSRRCRPVIHIIDSDSCSSISTCSSESSYERYHCRSHSYPRRCGTRPQQQQPIIFLPVQCQQQPSAMKGSFQGQMQPMILPSSQVQQPFLALQSASTIQPSLSMPQMVPARRPQQIQAGPITYVYAGAPQTSSSSSTQLKNPSGQSHSNIGSQRNLVNNENTKESVIIKPIPRTSSLKDPSTNTLKYERIPCDHRYITIGKERNCNDENQGGQRRETQIT</sequence>
<feature type="compositionally biased region" description="Polar residues" evidence="1">
    <location>
        <begin position="297"/>
        <end position="306"/>
    </location>
</feature>
<feature type="compositionally biased region" description="Polar residues" evidence="1">
    <location>
        <begin position="253"/>
        <end position="284"/>
    </location>
</feature>
<proteinExistence type="predicted"/>
<feature type="compositionally biased region" description="Pro residues" evidence="1">
    <location>
        <begin position="89"/>
        <end position="101"/>
    </location>
</feature>
<accession>A0A819VJ88</accession>